<dbReference type="Gene3D" id="3.40.50.280">
    <property type="entry name" value="Cobalamin-binding domain"/>
    <property type="match status" value="1"/>
</dbReference>
<dbReference type="SUPFAM" id="SSF102114">
    <property type="entry name" value="Radical SAM enzymes"/>
    <property type="match status" value="1"/>
</dbReference>
<gene>
    <name evidence="8" type="ORF">DTO10_19445</name>
</gene>
<dbReference type="SUPFAM" id="SSF52242">
    <property type="entry name" value="Cobalamin (vitamin B12)-binding domain"/>
    <property type="match status" value="1"/>
</dbReference>
<evidence type="ECO:0000259" key="6">
    <source>
        <dbReference type="PROSITE" id="PS51332"/>
    </source>
</evidence>
<dbReference type="InterPro" id="IPR051198">
    <property type="entry name" value="BchE-like"/>
</dbReference>
<accession>A0ABN5NEH5</accession>
<dbReference type="InterPro" id="IPR007197">
    <property type="entry name" value="rSAM"/>
</dbReference>
<dbReference type="PANTHER" id="PTHR43409">
    <property type="entry name" value="ANAEROBIC MAGNESIUM-PROTOPORPHYRIN IX MONOMETHYL ESTER CYCLASE-RELATED"/>
    <property type="match status" value="1"/>
</dbReference>
<evidence type="ECO:0000313" key="8">
    <source>
        <dbReference type="EMBL" id="AXN41865.1"/>
    </source>
</evidence>
<keyword evidence="3" id="KW-0479">Metal-binding</keyword>
<dbReference type="InterPro" id="IPR023404">
    <property type="entry name" value="rSAM_horseshoe"/>
</dbReference>
<keyword evidence="9" id="KW-1185">Reference proteome</keyword>
<dbReference type="InterPro" id="IPR036724">
    <property type="entry name" value="Cobalamin-bd_sf"/>
</dbReference>
<dbReference type="CDD" id="cd02068">
    <property type="entry name" value="radical_SAM_B12_BD"/>
    <property type="match status" value="1"/>
</dbReference>
<dbReference type="PROSITE" id="PS51918">
    <property type="entry name" value="RADICAL_SAM"/>
    <property type="match status" value="1"/>
</dbReference>
<name>A0ABN5NEH5_9BACI</name>
<dbReference type="InterPro" id="IPR034466">
    <property type="entry name" value="Methyltransferase_Class_B"/>
</dbReference>
<comment type="cofactor">
    <cofactor evidence="1">
        <name>[4Fe-4S] cluster</name>
        <dbReference type="ChEBI" id="CHEBI:49883"/>
    </cofactor>
</comment>
<dbReference type="PANTHER" id="PTHR43409:SF16">
    <property type="entry name" value="SLR0320 PROTEIN"/>
    <property type="match status" value="1"/>
</dbReference>
<dbReference type="Proteomes" id="UP000260457">
    <property type="component" value="Chromosome"/>
</dbReference>
<dbReference type="InterPro" id="IPR006638">
    <property type="entry name" value="Elp3/MiaA/NifB-like_rSAM"/>
</dbReference>
<evidence type="ECO:0000256" key="1">
    <source>
        <dbReference type="ARBA" id="ARBA00001966"/>
    </source>
</evidence>
<feature type="domain" description="Radical SAM core" evidence="7">
    <location>
        <begin position="172"/>
        <end position="412"/>
    </location>
</feature>
<dbReference type="RefSeq" id="WP_116822323.1">
    <property type="nucleotide sequence ID" value="NZ_CP030926.1"/>
</dbReference>
<keyword evidence="5" id="KW-0411">Iron-sulfur</keyword>
<proteinExistence type="predicted"/>
<dbReference type="InterPro" id="IPR058240">
    <property type="entry name" value="rSAM_sf"/>
</dbReference>
<dbReference type="Gene3D" id="3.80.30.20">
    <property type="entry name" value="tm_1862 like domain"/>
    <property type="match status" value="1"/>
</dbReference>
<organism evidence="8 9">
    <name type="scientific">Peribacillus butanolivorans</name>
    <dbReference type="NCBI Taxonomy" id="421767"/>
    <lineage>
        <taxon>Bacteria</taxon>
        <taxon>Bacillati</taxon>
        <taxon>Bacillota</taxon>
        <taxon>Bacilli</taxon>
        <taxon>Bacillales</taxon>
        <taxon>Bacillaceae</taxon>
        <taxon>Peribacillus</taxon>
    </lineage>
</organism>
<keyword evidence="2" id="KW-0949">S-adenosyl-L-methionine</keyword>
<dbReference type="EMBL" id="CP030926">
    <property type="protein sequence ID" value="AXN41865.1"/>
    <property type="molecule type" value="Genomic_DNA"/>
</dbReference>
<evidence type="ECO:0000256" key="5">
    <source>
        <dbReference type="ARBA" id="ARBA00023014"/>
    </source>
</evidence>
<protein>
    <submittedName>
        <fullName evidence="8">DUF4080 domain-containing protein</fullName>
    </submittedName>
</protein>
<dbReference type="Pfam" id="PF04055">
    <property type="entry name" value="Radical_SAM"/>
    <property type="match status" value="1"/>
</dbReference>
<dbReference type="Pfam" id="PF13311">
    <property type="entry name" value="DUF4080"/>
    <property type="match status" value="1"/>
</dbReference>
<dbReference type="InterPro" id="IPR006158">
    <property type="entry name" value="Cobalamin-bd"/>
</dbReference>
<dbReference type="Pfam" id="PF02310">
    <property type="entry name" value="B12-binding"/>
    <property type="match status" value="1"/>
</dbReference>
<dbReference type="SMART" id="SM00729">
    <property type="entry name" value="Elp3"/>
    <property type="match status" value="1"/>
</dbReference>
<feature type="domain" description="B12-binding" evidence="6">
    <location>
        <begin position="1"/>
        <end position="133"/>
    </location>
</feature>
<evidence type="ECO:0000256" key="4">
    <source>
        <dbReference type="ARBA" id="ARBA00023004"/>
    </source>
</evidence>
<keyword evidence="4" id="KW-0408">Iron</keyword>
<sequence>MNIIISTLNAKYIHTSLSIRYLKAYAQPDYDVQLAEYTIKDPIMNIVGDLYSKKPDVIGFSCYIWNIEETMKVVAMLKKINPELVIILGGPEVTYDVGEWLDQIPGADFIVIGEGEVTFKALLSEIEGANDYKKVGGIAYRQDGKKVIQPQNGKVDLKSLPTPYRLEEDRDELSKRVTYIETSRGCPFSCQFCLSSIEVGVRYFDREKIKEDIRYLMDNGAKTIKFVDRTFNISRSYAMDMFQFLIDEHHPGVVFQFEITADIMRPEVIQFLNDHAPAGLFRFEIGVQSTNDHTNDLVMRRQNFEKLTRTVTMVKDGQKIDQHLDLIAGLPEEDYHSFRKTFNDVFELRPEEMQLGFLKMLRGTGLRIRANDHDYIYSDHAPYEILGNNVLSFDDIVRIKQVEDVLEKYWNDHRMDHTTEFLVESVFNSPFDFFQEFGTFWDEQGWSRIGHQLEDLFRRLQQFLSSRESADLKIIIGLMKLDYFMNQKYKPRKPWWDASLDKQGRKEIYEEILNKPEHLGSSFIALGLNEKEIHKHTLLEELPFDLETYLADGTIVNKPSIMLAYFDPSGKGSSIFSLSKSDSIIL</sequence>
<evidence type="ECO:0000256" key="3">
    <source>
        <dbReference type="ARBA" id="ARBA00022723"/>
    </source>
</evidence>
<dbReference type="InterPro" id="IPR025288">
    <property type="entry name" value="DUF4080"/>
</dbReference>
<dbReference type="SFLD" id="SFLDG01082">
    <property type="entry name" value="B12-binding_domain_containing"/>
    <property type="match status" value="1"/>
</dbReference>
<reference evidence="8 9" key="1">
    <citation type="submission" date="2018-07" db="EMBL/GenBank/DDBJ databases">
        <title>The molecular basis for the intramolecular migration of carboxyl group in the catabolism of para-hydroxybenzoate via gentisate.</title>
        <authorList>
            <person name="Zhao H."/>
            <person name="Xu Y."/>
            <person name="Lin S."/>
            <person name="Spain J.C."/>
            <person name="Zhou N.-Y."/>
        </authorList>
    </citation>
    <scope>NUCLEOTIDE SEQUENCE [LARGE SCALE GENOMIC DNA]</scope>
    <source>
        <strain evidence="8 9">PHB-7a</strain>
    </source>
</reference>
<dbReference type="SFLD" id="SFLDS00029">
    <property type="entry name" value="Radical_SAM"/>
    <property type="match status" value="1"/>
</dbReference>
<dbReference type="PROSITE" id="PS51332">
    <property type="entry name" value="B12_BINDING"/>
    <property type="match status" value="1"/>
</dbReference>
<evidence type="ECO:0000256" key="2">
    <source>
        <dbReference type="ARBA" id="ARBA00022691"/>
    </source>
</evidence>
<dbReference type="SFLD" id="SFLDG01123">
    <property type="entry name" value="methyltransferase_(Class_B)"/>
    <property type="match status" value="1"/>
</dbReference>
<dbReference type="CDD" id="cd01335">
    <property type="entry name" value="Radical_SAM"/>
    <property type="match status" value="1"/>
</dbReference>
<evidence type="ECO:0000259" key="7">
    <source>
        <dbReference type="PROSITE" id="PS51918"/>
    </source>
</evidence>
<evidence type="ECO:0000313" key="9">
    <source>
        <dbReference type="Proteomes" id="UP000260457"/>
    </source>
</evidence>